<dbReference type="Proteomes" id="UP000675747">
    <property type="component" value="Unassembled WGS sequence"/>
</dbReference>
<dbReference type="InterPro" id="IPR014721">
    <property type="entry name" value="Ribsml_uS5_D2-typ_fold_subgr"/>
</dbReference>
<dbReference type="GO" id="GO:0004526">
    <property type="term" value="F:ribonuclease P activity"/>
    <property type="evidence" value="ECO:0007669"/>
    <property type="project" value="UniProtKB-UniRule"/>
</dbReference>
<evidence type="ECO:0000313" key="10">
    <source>
        <dbReference type="EMBL" id="MBS7458962.1"/>
    </source>
</evidence>
<name>A0A8J7VS94_9GAMM</name>
<keyword evidence="1 6" id="KW-0819">tRNA processing</keyword>
<evidence type="ECO:0000256" key="8">
    <source>
        <dbReference type="SAM" id="MobiDB-lite"/>
    </source>
</evidence>
<sequence length="149" mass="16190">MVTTHPQAAFPRSLRVRASADYGRVFADCRRVHGKAWRLHVQLRTAQPSGEADRDVPRLGLAVSRRVSKRAVERNRIKRTGRESFRRVAASLPPGDYVLVAKPEAATCDNAALRADLERLWARVATLNPPGGDGTMPRDAAAAPAGTAS</sequence>
<dbReference type="GO" id="GO:0042781">
    <property type="term" value="F:3'-tRNA processing endoribonuclease activity"/>
    <property type="evidence" value="ECO:0007669"/>
    <property type="project" value="TreeGrafter"/>
</dbReference>
<dbReference type="Pfam" id="PF00825">
    <property type="entry name" value="Ribonuclease_P"/>
    <property type="match status" value="1"/>
</dbReference>
<evidence type="ECO:0000256" key="1">
    <source>
        <dbReference type="ARBA" id="ARBA00022694"/>
    </source>
</evidence>
<feature type="compositionally biased region" description="Low complexity" evidence="8">
    <location>
        <begin position="140"/>
        <end position="149"/>
    </location>
</feature>
<dbReference type="NCBIfam" id="TIGR00188">
    <property type="entry name" value="rnpA"/>
    <property type="match status" value="1"/>
</dbReference>
<keyword evidence="5 6" id="KW-0694">RNA-binding</keyword>
<dbReference type="GO" id="GO:0000049">
    <property type="term" value="F:tRNA binding"/>
    <property type="evidence" value="ECO:0007669"/>
    <property type="project" value="UniProtKB-UniRule"/>
</dbReference>
<dbReference type="EMBL" id="JAGQFT020000017">
    <property type="protein sequence ID" value="MBS7458962.1"/>
    <property type="molecule type" value="Genomic_DNA"/>
</dbReference>
<dbReference type="GO" id="GO:0001682">
    <property type="term" value="P:tRNA 5'-leader removal"/>
    <property type="evidence" value="ECO:0007669"/>
    <property type="project" value="UniProtKB-UniRule"/>
</dbReference>
<evidence type="ECO:0000256" key="4">
    <source>
        <dbReference type="ARBA" id="ARBA00022801"/>
    </source>
</evidence>
<dbReference type="HAMAP" id="MF_00227">
    <property type="entry name" value="RNase_P"/>
    <property type="match status" value="1"/>
</dbReference>
<dbReference type="Gene3D" id="3.30.230.10">
    <property type="match status" value="1"/>
</dbReference>
<accession>A0A8J7VS94</accession>
<proteinExistence type="inferred from homology"/>
<dbReference type="RefSeq" id="WP_211926145.1">
    <property type="nucleotide sequence ID" value="NZ_JAGQFT020000017.1"/>
</dbReference>
<protein>
    <recommendedName>
        <fullName evidence="6 7">Ribonuclease P protein component</fullName>
        <shortName evidence="6">RNase P protein</shortName>
        <shortName evidence="6">RNaseP protein</shortName>
        <ecNumber evidence="6 7">3.1.26.5</ecNumber>
    </recommendedName>
    <alternativeName>
        <fullName evidence="6">Protein C5</fullName>
    </alternativeName>
</protein>
<gene>
    <name evidence="6 9" type="primary">rnpA</name>
    <name evidence="10" type="ORF">KB893_017655</name>
    <name evidence="9" type="ORF">KB893_06585</name>
</gene>
<dbReference type="EC" id="3.1.26.5" evidence="6 7"/>
<evidence type="ECO:0000256" key="7">
    <source>
        <dbReference type="NCBIfam" id="TIGR00188"/>
    </source>
</evidence>
<evidence type="ECO:0000256" key="3">
    <source>
        <dbReference type="ARBA" id="ARBA00022759"/>
    </source>
</evidence>
<evidence type="ECO:0000256" key="6">
    <source>
        <dbReference type="HAMAP-Rule" id="MF_00227"/>
    </source>
</evidence>
<feature type="region of interest" description="Disordered" evidence="8">
    <location>
        <begin position="128"/>
        <end position="149"/>
    </location>
</feature>
<dbReference type="SUPFAM" id="SSF54211">
    <property type="entry name" value="Ribosomal protein S5 domain 2-like"/>
    <property type="match status" value="1"/>
</dbReference>
<comment type="subunit">
    <text evidence="6">Consists of a catalytic RNA component (M1 or rnpB) and a protein subunit.</text>
</comment>
<evidence type="ECO:0000256" key="5">
    <source>
        <dbReference type="ARBA" id="ARBA00022884"/>
    </source>
</evidence>
<comment type="caution">
    <text evidence="9">The sequence shown here is derived from an EMBL/GenBank/DDBJ whole genome shotgun (WGS) entry which is preliminary data.</text>
</comment>
<reference evidence="10 11" key="1">
    <citation type="journal article" date="2021" name="Microbiol. Resour. Announc.">
        <title>Draft Genome Sequence of Coralloluteibacterium stylophorae LMG 29479T.</title>
        <authorList>
            <person name="Karlyshev A.V."/>
            <person name="Kudryashova E.B."/>
            <person name="Ariskina E.V."/>
            <person name="Conroy A.P."/>
            <person name="Abidueva E.Y."/>
        </authorList>
    </citation>
    <scope>NUCLEOTIDE SEQUENCE [LARGE SCALE GENOMIC DNA]</scope>
    <source>
        <strain evidence="10 11">LMG 29479</strain>
    </source>
</reference>
<evidence type="ECO:0000313" key="11">
    <source>
        <dbReference type="Proteomes" id="UP000675747"/>
    </source>
</evidence>
<comment type="similarity">
    <text evidence="6">Belongs to the RnpA family.</text>
</comment>
<dbReference type="GO" id="GO:0030677">
    <property type="term" value="C:ribonuclease P complex"/>
    <property type="evidence" value="ECO:0007669"/>
    <property type="project" value="TreeGrafter"/>
</dbReference>
<dbReference type="EMBL" id="JAGQFT010000038">
    <property type="protein sequence ID" value="MBR0562182.1"/>
    <property type="molecule type" value="Genomic_DNA"/>
</dbReference>
<evidence type="ECO:0000313" key="9">
    <source>
        <dbReference type="EMBL" id="MBR0562182.1"/>
    </source>
</evidence>
<keyword evidence="4 6" id="KW-0378">Hydrolase</keyword>
<dbReference type="AlphaFoldDB" id="A0A8J7VS94"/>
<organism evidence="9">
    <name type="scientific">Coralloluteibacterium stylophorae</name>
    <dbReference type="NCBI Taxonomy" id="1776034"/>
    <lineage>
        <taxon>Bacteria</taxon>
        <taxon>Pseudomonadati</taxon>
        <taxon>Pseudomonadota</taxon>
        <taxon>Gammaproteobacteria</taxon>
        <taxon>Lysobacterales</taxon>
        <taxon>Lysobacteraceae</taxon>
        <taxon>Coralloluteibacterium</taxon>
    </lineage>
</organism>
<dbReference type="InterPro" id="IPR000100">
    <property type="entry name" value="RNase_P"/>
</dbReference>
<evidence type="ECO:0000256" key="2">
    <source>
        <dbReference type="ARBA" id="ARBA00022722"/>
    </source>
</evidence>
<keyword evidence="2 6" id="KW-0540">Nuclease</keyword>
<dbReference type="PANTHER" id="PTHR33992">
    <property type="entry name" value="RIBONUCLEASE P PROTEIN COMPONENT"/>
    <property type="match status" value="1"/>
</dbReference>
<dbReference type="InterPro" id="IPR020568">
    <property type="entry name" value="Ribosomal_Su5_D2-typ_SF"/>
</dbReference>
<comment type="catalytic activity">
    <reaction evidence="6">
        <text>Endonucleolytic cleavage of RNA, removing 5'-extranucleotides from tRNA precursor.</text>
        <dbReference type="EC" id="3.1.26.5"/>
    </reaction>
</comment>
<keyword evidence="11" id="KW-1185">Reference proteome</keyword>
<reference evidence="9" key="2">
    <citation type="submission" date="2021-04" db="EMBL/GenBank/DDBJ databases">
        <authorList>
            <person name="Karlyshev A.V."/>
        </authorList>
    </citation>
    <scope>NUCLEOTIDE SEQUENCE</scope>
    <source>
        <strain evidence="9">LMG 29479</strain>
    </source>
</reference>
<comment type="function">
    <text evidence="6">RNaseP catalyzes the removal of the 5'-leader sequence from pre-tRNA to produce the mature 5'-terminus. It can also cleave other RNA substrates such as 4.5S RNA. The protein component plays an auxiliary but essential role in vivo by binding to the 5'-leader sequence and broadening the substrate specificity of the ribozyme.</text>
</comment>
<keyword evidence="3 6" id="KW-0255">Endonuclease</keyword>
<dbReference type="PANTHER" id="PTHR33992:SF1">
    <property type="entry name" value="RIBONUCLEASE P PROTEIN COMPONENT"/>
    <property type="match status" value="1"/>
</dbReference>